<evidence type="ECO:0000256" key="1">
    <source>
        <dbReference type="ARBA" id="ARBA00023235"/>
    </source>
</evidence>
<reference evidence="2 3" key="1">
    <citation type="journal article" date="2019" name="Int. J. Syst. Evol. Microbiol.">
        <title>The Global Catalogue of Microorganisms (GCM) 10K type strain sequencing project: providing services to taxonomists for standard genome sequencing and annotation.</title>
        <authorList>
            <consortium name="The Broad Institute Genomics Platform"/>
            <consortium name="The Broad Institute Genome Sequencing Center for Infectious Disease"/>
            <person name="Wu L."/>
            <person name="Ma J."/>
        </authorList>
    </citation>
    <scope>NUCLEOTIDE SEQUENCE [LARGE SCALE GENOMIC DNA]</scope>
    <source>
        <strain evidence="2 3">CGMCC 1.10387</strain>
    </source>
</reference>
<dbReference type="PROSITE" id="PS51440">
    <property type="entry name" value="TIM_2"/>
    <property type="match status" value="1"/>
</dbReference>
<dbReference type="InterPro" id="IPR035990">
    <property type="entry name" value="TIM_sf"/>
</dbReference>
<dbReference type="NCBIfam" id="NF003302">
    <property type="entry name" value="PRK04302.1"/>
    <property type="match status" value="1"/>
</dbReference>
<accession>A0ABD6DZH8</accession>
<dbReference type="InterPro" id="IPR013785">
    <property type="entry name" value="Aldolase_TIM"/>
</dbReference>
<proteinExistence type="predicted"/>
<evidence type="ECO:0000313" key="2">
    <source>
        <dbReference type="EMBL" id="MFD1686248.1"/>
    </source>
</evidence>
<evidence type="ECO:0000313" key="3">
    <source>
        <dbReference type="Proteomes" id="UP001597092"/>
    </source>
</evidence>
<comment type="caution">
    <text evidence="2">The sequence shown here is derived from an EMBL/GenBank/DDBJ whole genome shotgun (WGS) entry which is preliminary data.</text>
</comment>
<name>A0ABD6DZH8_9EURY</name>
<dbReference type="AlphaFoldDB" id="A0ABD6DZH8"/>
<dbReference type="RefSeq" id="WP_256308874.1">
    <property type="nucleotide sequence ID" value="NZ_JANHAW010000003.1"/>
</dbReference>
<dbReference type="Proteomes" id="UP001597092">
    <property type="component" value="Unassembled WGS sequence"/>
</dbReference>
<gene>
    <name evidence="2" type="ORF">ACFSAS_11550</name>
</gene>
<organism evidence="2 3">
    <name type="scientific">Halobellus litoreus</name>
    <dbReference type="NCBI Taxonomy" id="755310"/>
    <lineage>
        <taxon>Archaea</taxon>
        <taxon>Methanobacteriati</taxon>
        <taxon>Methanobacteriota</taxon>
        <taxon>Stenosarchaea group</taxon>
        <taxon>Halobacteria</taxon>
        <taxon>Halobacteriales</taxon>
        <taxon>Haloferacaceae</taxon>
        <taxon>Halobellus</taxon>
    </lineage>
</organism>
<dbReference type="SUPFAM" id="SSF51351">
    <property type="entry name" value="Triosephosphate isomerase (TIM)"/>
    <property type="match status" value="1"/>
</dbReference>
<keyword evidence="3" id="KW-1185">Reference proteome</keyword>
<keyword evidence="1 2" id="KW-0413">Isomerase</keyword>
<protein>
    <submittedName>
        <fullName evidence="2">Triose-phosphate isomerase</fullName>
    </submittedName>
</protein>
<dbReference type="Gene3D" id="3.20.20.70">
    <property type="entry name" value="Aldolase class I"/>
    <property type="match status" value="1"/>
</dbReference>
<dbReference type="EMBL" id="JBHUDP010000003">
    <property type="protein sequence ID" value="MFD1686248.1"/>
    <property type="molecule type" value="Genomic_DNA"/>
</dbReference>
<sequence>MTLDYPTFLVNFKLYAGTAGEEGLDLAETIASVTERTGASLAVAPQTPDLYRIASETDLPVVAQSVDAVNAGRGTGKVALPTVAAAGADGVLVNHPESPQTLSEIESIVESGKDQGVESIVCVDSVETGRAVLAFDPDCLLFEKPADIGTGRSLPRTAPERVEAFVSMVEETNPRTRVLLGGGISSSADVEAALKLGADAAGAASAFVDATDREAWLSEVAETLVSEASADSRR</sequence>
<dbReference type="InterPro" id="IPR000652">
    <property type="entry name" value="Triosephosphate_isomerase"/>
</dbReference>
<dbReference type="GO" id="GO:0016853">
    <property type="term" value="F:isomerase activity"/>
    <property type="evidence" value="ECO:0007669"/>
    <property type="project" value="UniProtKB-KW"/>
</dbReference>
<dbReference type="Pfam" id="PF00121">
    <property type="entry name" value="TIM"/>
    <property type="match status" value="1"/>
</dbReference>